<keyword evidence="3" id="KW-1185">Reference proteome</keyword>
<accession>A0ABT2GC28</accession>
<name>A0ABT2GC28_9MICO</name>
<dbReference type="EMBL" id="JANTEZ010000002">
    <property type="protein sequence ID" value="MCS5713758.1"/>
    <property type="molecule type" value="Genomic_DNA"/>
</dbReference>
<evidence type="ECO:0000313" key="3">
    <source>
        <dbReference type="Proteomes" id="UP001165580"/>
    </source>
</evidence>
<dbReference type="GO" id="GO:0016874">
    <property type="term" value="F:ligase activity"/>
    <property type="evidence" value="ECO:0007669"/>
    <property type="project" value="UniProtKB-KW"/>
</dbReference>
<feature type="domain" description="DUF7882" evidence="1">
    <location>
        <begin position="1"/>
        <end position="94"/>
    </location>
</feature>
<keyword evidence="2" id="KW-0436">Ligase</keyword>
<comment type="caution">
    <text evidence="2">The sequence shown here is derived from an EMBL/GenBank/DDBJ whole genome shotgun (WGS) entry which is preliminary data.</text>
</comment>
<evidence type="ECO:0000313" key="2">
    <source>
        <dbReference type="EMBL" id="MCS5713758.1"/>
    </source>
</evidence>
<protein>
    <submittedName>
        <fullName evidence="2">ATP-dependent DNA ligase</fullName>
    </submittedName>
</protein>
<evidence type="ECO:0000259" key="1">
    <source>
        <dbReference type="Pfam" id="PF25355"/>
    </source>
</evidence>
<reference evidence="2" key="1">
    <citation type="submission" date="2022-08" db="EMBL/GenBank/DDBJ databases">
        <authorList>
            <person name="Deng Y."/>
            <person name="Han X.-F."/>
            <person name="Zhang Y.-Q."/>
        </authorList>
    </citation>
    <scope>NUCLEOTIDE SEQUENCE</scope>
    <source>
        <strain evidence="2">CPCC 205716</strain>
    </source>
</reference>
<dbReference type="Proteomes" id="UP001165580">
    <property type="component" value="Unassembled WGS sequence"/>
</dbReference>
<organism evidence="2 3">
    <name type="scientific">Herbiconiux gentiana</name>
    <dbReference type="NCBI Taxonomy" id="2970912"/>
    <lineage>
        <taxon>Bacteria</taxon>
        <taxon>Bacillati</taxon>
        <taxon>Actinomycetota</taxon>
        <taxon>Actinomycetes</taxon>
        <taxon>Micrococcales</taxon>
        <taxon>Microbacteriaceae</taxon>
        <taxon>Herbiconiux</taxon>
    </lineage>
</organism>
<dbReference type="InterPro" id="IPR057204">
    <property type="entry name" value="DUF7882"/>
</dbReference>
<sequence length="101" mass="11229">MGTLIYGGDFELEVDDRMLAHLQVVIIGRLRRAESCALSWSVPKAQGSGRETIWLNPHTALRFRFDSAERHTINPAWVALISETANRGDIQLVQEPQTAAG</sequence>
<dbReference type="Pfam" id="PF25355">
    <property type="entry name" value="DUF7882"/>
    <property type="match status" value="1"/>
</dbReference>
<dbReference type="RefSeq" id="WP_259485303.1">
    <property type="nucleotide sequence ID" value="NZ_JANTEZ010000002.1"/>
</dbReference>
<proteinExistence type="predicted"/>
<gene>
    <name evidence="2" type="ORF">NVV95_04230</name>
</gene>